<evidence type="ECO:0000259" key="19">
    <source>
        <dbReference type="Pfam" id="PF00905"/>
    </source>
</evidence>
<keyword evidence="7" id="KW-0328">Glycosyltransferase</keyword>
<comment type="function">
    <text evidence="1">Cell wall formation. Synthesis of cross-linked peptidoglycan from the lipid intermediates. The enzyme has a penicillin-insensitive transglycosylase N-terminal domain (formation of linear glycan strands) and a penicillin-sensitive transpeptidase C-terminal domain (cross-linking of the peptide subunits).</text>
</comment>
<dbReference type="GO" id="GO:0008360">
    <property type="term" value="P:regulation of cell shape"/>
    <property type="evidence" value="ECO:0007669"/>
    <property type="project" value="UniProtKB-KW"/>
</dbReference>
<evidence type="ECO:0000259" key="21">
    <source>
        <dbReference type="Pfam" id="PF14814"/>
    </source>
</evidence>
<evidence type="ECO:0000256" key="10">
    <source>
        <dbReference type="ARBA" id="ARBA00022960"/>
    </source>
</evidence>
<evidence type="ECO:0000256" key="6">
    <source>
        <dbReference type="ARBA" id="ARBA00022670"/>
    </source>
</evidence>
<dbReference type="SUPFAM" id="SSF53955">
    <property type="entry name" value="Lysozyme-like"/>
    <property type="match status" value="1"/>
</dbReference>
<keyword evidence="12" id="KW-0472">Membrane</keyword>
<evidence type="ECO:0000256" key="3">
    <source>
        <dbReference type="ARBA" id="ARBA00018637"/>
    </source>
</evidence>
<keyword evidence="15" id="KW-0961">Cell wall biogenesis/degradation</keyword>
<feature type="domain" description="Glycosyl transferase family 51" evidence="20">
    <location>
        <begin position="160"/>
        <end position="331"/>
    </location>
</feature>
<dbReference type="Gene3D" id="3.40.710.10">
    <property type="entry name" value="DD-peptidase/beta-lactamase superfamily"/>
    <property type="match status" value="1"/>
</dbReference>
<keyword evidence="5" id="KW-0121">Carboxypeptidase</keyword>
<accession>A0A0F9TR84</accession>
<dbReference type="PANTHER" id="PTHR32282">
    <property type="entry name" value="BINDING PROTEIN TRANSPEPTIDASE, PUTATIVE-RELATED"/>
    <property type="match status" value="1"/>
</dbReference>
<dbReference type="GO" id="GO:0009252">
    <property type="term" value="P:peptidoglycan biosynthetic process"/>
    <property type="evidence" value="ECO:0007669"/>
    <property type="project" value="UniProtKB-KW"/>
</dbReference>
<name>A0A0F9TR84_9ZZZZ</name>
<dbReference type="PANTHER" id="PTHR32282:SF11">
    <property type="entry name" value="PENICILLIN-BINDING PROTEIN 1B"/>
    <property type="match status" value="1"/>
</dbReference>
<dbReference type="InterPro" id="IPR050396">
    <property type="entry name" value="Glycosyltr_51/Transpeptidase"/>
</dbReference>
<reference evidence="22" key="1">
    <citation type="journal article" date="2015" name="Nature">
        <title>Complex archaea that bridge the gap between prokaryotes and eukaryotes.</title>
        <authorList>
            <person name="Spang A."/>
            <person name="Saw J.H."/>
            <person name="Jorgensen S.L."/>
            <person name="Zaremba-Niedzwiedzka K."/>
            <person name="Martijn J."/>
            <person name="Lind A.E."/>
            <person name="van Eijk R."/>
            <person name="Schleper C."/>
            <person name="Guy L."/>
            <person name="Ettema T.J."/>
        </authorList>
    </citation>
    <scope>NUCLEOTIDE SEQUENCE</scope>
</reference>
<dbReference type="InterPro" id="IPR001460">
    <property type="entry name" value="PCN-bd_Tpept"/>
</dbReference>
<evidence type="ECO:0000256" key="5">
    <source>
        <dbReference type="ARBA" id="ARBA00022645"/>
    </source>
</evidence>
<evidence type="ECO:0000256" key="4">
    <source>
        <dbReference type="ARBA" id="ARBA00022475"/>
    </source>
</evidence>
<dbReference type="InterPro" id="IPR023346">
    <property type="entry name" value="Lysozyme-like_dom_sf"/>
</dbReference>
<keyword evidence="13" id="KW-0046">Antibiotic resistance</keyword>
<keyword evidence="8" id="KW-0808">Transferase</keyword>
<dbReference type="EMBL" id="LAZR01000209">
    <property type="protein sequence ID" value="KKN81829.1"/>
    <property type="molecule type" value="Genomic_DNA"/>
</dbReference>
<dbReference type="InterPro" id="IPR028166">
    <property type="entry name" value="UB2H"/>
</dbReference>
<evidence type="ECO:0000256" key="2">
    <source>
        <dbReference type="ARBA" id="ARBA00004236"/>
    </source>
</evidence>
<dbReference type="Pfam" id="PF00905">
    <property type="entry name" value="Transpeptidase"/>
    <property type="match status" value="1"/>
</dbReference>
<keyword evidence="14" id="KW-0511">Multifunctional enzyme</keyword>
<dbReference type="InterPro" id="IPR001264">
    <property type="entry name" value="Glyco_trans_51"/>
</dbReference>
<keyword evidence="6" id="KW-0645">Protease</keyword>
<dbReference type="SUPFAM" id="SSF56601">
    <property type="entry name" value="beta-lactamase/transpeptidase-like"/>
    <property type="match status" value="1"/>
</dbReference>
<dbReference type="NCBIfam" id="TIGR02071">
    <property type="entry name" value="PBP_1b"/>
    <property type="match status" value="1"/>
</dbReference>
<feature type="domain" description="Penicillin-binding protein transpeptidase" evidence="19">
    <location>
        <begin position="426"/>
        <end position="664"/>
    </location>
</feature>
<dbReference type="GO" id="GO:0046677">
    <property type="term" value="P:response to antibiotic"/>
    <property type="evidence" value="ECO:0007669"/>
    <property type="project" value="UniProtKB-KW"/>
</dbReference>
<dbReference type="GO" id="GO:0006508">
    <property type="term" value="P:proteolysis"/>
    <property type="evidence" value="ECO:0007669"/>
    <property type="project" value="UniProtKB-KW"/>
</dbReference>
<evidence type="ECO:0000256" key="1">
    <source>
        <dbReference type="ARBA" id="ARBA00002624"/>
    </source>
</evidence>
<dbReference type="GO" id="GO:0030288">
    <property type="term" value="C:outer membrane-bounded periplasmic space"/>
    <property type="evidence" value="ECO:0007669"/>
    <property type="project" value="TreeGrafter"/>
</dbReference>
<evidence type="ECO:0000256" key="11">
    <source>
        <dbReference type="ARBA" id="ARBA00022984"/>
    </source>
</evidence>
<proteinExistence type="predicted"/>
<dbReference type="Gene3D" id="3.30.2060.10">
    <property type="entry name" value="Penicillin-binding protein 1b domain"/>
    <property type="match status" value="1"/>
</dbReference>
<comment type="caution">
    <text evidence="22">The sequence shown here is derived from an EMBL/GenBank/DDBJ whole genome shotgun (WGS) entry which is preliminary data.</text>
</comment>
<evidence type="ECO:0000256" key="8">
    <source>
        <dbReference type="ARBA" id="ARBA00022679"/>
    </source>
</evidence>
<evidence type="ECO:0000256" key="7">
    <source>
        <dbReference type="ARBA" id="ARBA00022676"/>
    </source>
</evidence>
<dbReference type="GO" id="GO:0005886">
    <property type="term" value="C:plasma membrane"/>
    <property type="evidence" value="ECO:0007669"/>
    <property type="project" value="UniProtKB-SubCell"/>
</dbReference>
<evidence type="ECO:0000256" key="9">
    <source>
        <dbReference type="ARBA" id="ARBA00022801"/>
    </source>
</evidence>
<evidence type="ECO:0000256" key="17">
    <source>
        <dbReference type="ARBA" id="ARBA00044770"/>
    </source>
</evidence>
<keyword evidence="10" id="KW-0133">Cell shape</keyword>
<dbReference type="GO" id="GO:0004180">
    <property type="term" value="F:carboxypeptidase activity"/>
    <property type="evidence" value="ECO:0007669"/>
    <property type="project" value="UniProtKB-KW"/>
</dbReference>
<evidence type="ECO:0000256" key="12">
    <source>
        <dbReference type="ARBA" id="ARBA00023136"/>
    </source>
</evidence>
<gene>
    <name evidence="22" type="ORF">LCGC14_0315020</name>
</gene>
<evidence type="ECO:0000256" key="16">
    <source>
        <dbReference type="ARBA" id="ARBA00032454"/>
    </source>
</evidence>
<keyword evidence="4" id="KW-1003">Cell membrane</keyword>
<dbReference type="GO" id="GO:0071555">
    <property type="term" value="P:cell wall organization"/>
    <property type="evidence" value="ECO:0007669"/>
    <property type="project" value="UniProtKB-KW"/>
</dbReference>
<sequence>MAKKRKARSKKKASMKQRLGGWVLKLGLVGLVLLAALAMYLDAIVQEKFSGKRWSVPAKVFARPLELYAGQHLTHDDFLTELKALGYRPVNSVSGPGQMAVSGSQIDVYTRGFQFFEGTEPAQRVNVRFNGEQVASLSGSASLVMARLEPMMIGGIYPAHNEDRILVRLDQSPPYLVDSLVAVEDREFFQHFGVSPKGIARAMYVNLTSGSLRQGGSTLTQQLVKNFYLSSDRNIIRKGLEAMMAMLLELHYSKEEILEAYLNEVFLGQDGSRAIHGFGLASQYYFAQPLQELQLHQVALLVGMVKGASYYNPRRNPERATARRNLVIDLMAEQGMVSDEQAVQAKNKPLDVSAGGSMADTSYPAFMDLVKRQLRADYRDEDLTSEGLRIFTSLDPLLQHKAEEAVKTTLKRLGPAAEDVPLESAMVVSGAQTGEVLAVVGGSDPRFSGFNRALDASRPIGSLIKPAIYLTALEQADRYSLVTPIDDAPIELEAEPGKTWSPQNYGRQSHGLVPLYLALAKSYNQAAVRLGMDVGVDKVLNTVRRLGVEHDWPAYPSMLLGSGAMTPMQVSDMYQTLANGGFNTPLRSIRNVLTAQGEPLKRYPFEVRQRFDSASIFLTQEAMSHVMTEGTGRSAYNRVPSSVRLAGKTGTTNDLRDSWFAGFSDDLVAVAWVGRDDNGRTRLTGATGALQVWSTFMGEAHPQSLSAMPPGGIVKAWADPATGLGSDPSCVGSIEIPFKQGFEPLPGPGCRPVIDTEALQDGASKVLDTIRGWLR</sequence>
<keyword evidence="11" id="KW-0573">Peptidoglycan synthesis</keyword>
<dbReference type="PIRSF" id="PIRSF002799">
    <property type="entry name" value="PBP_1b"/>
    <property type="match status" value="1"/>
</dbReference>
<evidence type="ECO:0000256" key="18">
    <source>
        <dbReference type="ARBA" id="ARBA00049902"/>
    </source>
</evidence>
<dbReference type="InterPro" id="IPR012338">
    <property type="entry name" value="Beta-lactam/transpept-like"/>
</dbReference>
<evidence type="ECO:0000256" key="14">
    <source>
        <dbReference type="ARBA" id="ARBA00023268"/>
    </source>
</evidence>
<keyword evidence="9" id="KW-0378">Hydrolase</keyword>
<feature type="domain" description="Bifunctional transglycosylase second" evidence="21">
    <location>
        <begin position="67"/>
        <end position="141"/>
    </location>
</feature>
<protein>
    <recommendedName>
        <fullName evidence="3">Penicillin-binding protein 1B</fullName>
        <ecNumber evidence="17">2.4.99.28</ecNumber>
    </recommendedName>
    <alternativeName>
        <fullName evidence="16">Murein polymerase</fullName>
    </alternativeName>
</protein>
<dbReference type="Gene3D" id="1.10.3810.10">
    <property type="entry name" value="Biosynthetic peptidoglycan transglycosylase-like"/>
    <property type="match status" value="1"/>
</dbReference>
<dbReference type="InterPro" id="IPR036950">
    <property type="entry name" value="PBP_transglycosylase"/>
</dbReference>
<dbReference type="AlphaFoldDB" id="A0A0F9TR84"/>
<dbReference type="Pfam" id="PF14814">
    <property type="entry name" value="UB2H"/>
    <property type="match status" value="1"/>
</dbReference>
<dbReference type="GO" id="GO:0009274">
    <property type="term" value="C:peptidoglycan-based cell wall"/>
    <property type="evidence" value="ECO:0007669"/>
    <property type="project" value="InterPro"/>
</dbReference>
<evidence type="ECO:0000256" key="13">
    <source>
        <dbReference type="ARBA" id="ARBA00023251"/>
    </source>
</evidence>
<dbReference type="InterPro" id="IPR011813">
    <property type="entry name" value="PBP_1b"/>
</dbReference>
<dbReference type="Pfam" id="PF00912">
    <property type="entry name" value="Transgly"/>
    <property type="match status" value="1"/>
</dbReference>
<evidence type="ECO:0000256" key="15">
    <source>
        <dbReference type="ARBA" id="ARBA00023316"/>
    </source>
</evidence>
<comment type="subcellular location">
    <subcellularLocation>
        <location evidence="2">Cell membrane</location>
    </subcellularLocation>
</comment>
<evidence type="ECO:0000259" key="20">
    <source>
        <dbReference type="Pfam" id="PF00912"/>
    </source>
</evidence>
<dbReference type="EC" id="2.4.99.28" evidence="17"/>
<comment type="catalytic activity">
    <reaction evidence="18">
        <text>[GlcNAc-(1-&gt;4)-Mur2Ac(oyl-L-Ala-gamma-D-Glu-L-Lys-D-Ala-D-Ala)](n)-di-trans,octa-cis-undecaprenyl diphosphate + beta-D-GlcNAc-(1-&gt;4)-Mur2Ac(oyl-L-Ala-gamma-D-Glu-L-Lys-D-Ala-D-Ala)-di-trans,octa-cis-undecaprenyl diphosphate = [GlcNAc-(1-&gt;4)-Mur2Ac(oyl-L-Ala-gamma-D-Glu-L-Lys-D-Ala-D-Ala)](n+1)-di-trans,octa-cis-undecaprenyl diphosphate + di-trans,octa-cis-undecaprenyl diphosphate + H(+)</text>
        <dbReference type="Rhea" id="RHEA:23708"/>
        <dbReference type="Rhea" id="RHEA-COMP:9602"/>
        <dbReference type="Rhea" id="RHEA-COMP:9603"/>
        <dbReference type="ChEBI" id="CHEBI:15378"/>
        <dbReference type="ChEBI" id="CHEBI:58405"/>
        <dbReference type="ChEBI" id="CHEBI:60033"/>
        <dbReference type="ChEBI" id="CHEBI:78435"/>
        <dbReference type="EC" id="2.4.99.28"/>
    </reaction>
</comment>
<evidence type="ECO:0000313" key="22">
    <source>
        <dbReference type="EMBL" id="KKN81829.1"/>
    </source>
</evidence>
<organism evidence="22">
    <name type="scientific">marine sediment metagenome</name>
    <dbReference type="NCBI Taxonomy" id="412755"/>
    <lineage>
        <taxon>unclassified sequences</taxon>
        <taxon>metagenomes</taxon>
        <taxon>ecological metagenomes</taxon>
    </lineage>
</organism>
<dbReference type="GO" id="GO:0008658">
    <property type="term" value="F:penicillin binding"/>
    <property type="evidence" value="ECO:0007669"/>
    <property type="project" value="InterPro"/>
</dbReference>
<dbReference type="GO" id="GO:0008955">
    <property type="term" value="F:peptidoglycan glycosyltransferase activity"/>
    <property type="evidence" value="ECO:0007669"/>
    <property type="project" value="UniProtKB-EC"/>
</dbReference>